<dbReference type="EMBL" id="QFQB01000112">
    <property type="protein sequence ID" value="PZQ44077.1"/>
    <property type="molecule type" value="Genomic_DNA"/>
</dbReference>
<dbReference type="SUPFAM" id="SSF55681">
    <property type="entry name" value="Class II aaRS and biotin synthetases"/>
    <property type="match status" value="1"/>
</dbReference>
<comment type="catalytic activity">
    <reaction evidence="7">
        <text>tRNA(Pro) + L-proline + ATP = L-prolyl-tRNA(Pro) + AMP + diphosphate</text>
        <dbReference type="Rhea" id="RHEA:14305"/>
        <dbReference type="Rhea" id="RHEA-COMP:9700"/>
        <dbReference type="Rhea" id="RHEA-COMP:9702"/>
        <dbReference type="ChEBI" id="CHEBI:30616"/>
        <dbReference type="ChEBI" id="CHEBI:33019"/>
        <dbReference type="ChEBI" id="CHEBI:60039"/>
        <dbReference type="ChEBI" id="CHEBI:78442"/>
        <dbReference type="ChEBI" id="CHEBI:78532"/>
        <dbReference type="ChEBI" id="CHEBI:456215"/>
        <dbReference type="EC" id="6.1.1.15"/>
    </reaction>
</comment>
<dbReference type="PANTHER" id="PTHR43382:SF2">
    <property type="entry name" value="BIFUNCTIONAL GLUTAMATE_PROLINE--TRNA LIGASE"/>
    <property type="match status" value="1"/>
</dbReference>
<dbReference type="InterPro" id="IPR045864">
    <property type="entry name" value="aa-tRNA-synth_II/BPL/LPL"/>
</dbReference>
<keyword evidence="5" id="KW-0648">Protein biosynthesis</keyword>
<evidence type="ECO:0000256" key="8">
    <source>
        <dbReference type="NCBIfam" id="TIGR00408"/>
    </source>
</evidence>
<feature type="domain" description="Aminoacyl-transfer RNA synthetases class-II family profile" evidence="10">
    <location>
        <begin position="39"/>
        <end position="305"/>
    </location>
</feature>
<evidence type="ECO:0000313" key="12">
    <source>
        <dbReference type="Proteomes" id="UP000249417"/>
    </source>
</evidence>
<dbReference type="EC" id="6.1.1.15" evidence="8"/>
<dbReference type="InterPro" id="IPR036621">
    <property type="entry name" value="Anticodon-bd_dom_sf"/>
</dbReference>
<dbReference type="InterPro" id="IPR004499">
    <property type="entry name" value="Pro-tRNA-ligase_IIa_arc-type"/>
</dbReference>
<keyword evidence="2 11" id="KW-0436">Ligase</keyword>
<organism evidence="11 12">
    <name type="scientific">Micavibrio aeruginosavorus</name>
    <dbReference type="NCBI Taxonomy" id="349221"/>
    <lineage>
        <taxon>Bacteria</taxon>
        <taxon>Pseudomonadati</taxon>
        <taxon>Bdellovibrionota</taxon>
        <taxon>Bdellovibrionia</taxon>
        <taxon>Bdellovibrionales</taxon>
        <taxon>Pseudobdellovibrionaceae</taxon>
        <taxon>Micavibrio</taxon>
    </lineage>
</organism>
<evidence type="ECO:0000256" key="1">
    <source>
        <dbReference type="ARBA" id="ARBA00022490"/>
    </source>
</evidence>
<accession>A0A2W5PHM3</accession>
<gene>
    <name evidence="11" type="ORF">DI551_10895</name>
</gene>
<dbReference type="Gene3D" id="3.40.50.800">
    <property type="entry name" value="Anticodon-binding domain"/>
    <property type="match status" value="1"/>
</dbReference>
<comment type="caution">
    <text evidence="11">The sequence shown here is derived from an EMBL/GenBank/DDBJ whole genome shotgun (WGS) entry which is preliminary data.</text>
</comment>
<name>A0A2W5PHM3_9BACT</name>
<dbReference type="CDD" id="cd00778">
    <property type="entry name" value="ProRS_core_arch_euk"/>
    <property type="match status" value="1"/>
</dbReference>
<dbReference type="InterPro" id="IPR006195">
    <property type="entry name" value="aa-tRNA-synth_II"/>
</dbReference>
<keyword evidence="3" id="KW-0547">Nucleotide-binding</keyword>
<proteinExistence type="inferred from homology"/>
<keyword evidence="4" id="KW-0067">ATP-binding</keyword>
<dbReference type="Pfam" id="PF00587">
    <property type="entry name" value="tRNA-synt_2b"/>
    <property type="match status" value="1"/>
</dbReference>
<protein>
    <recommendedName>
        <fullName evidence="8">Proline--tRNA ligase</fullName>
        <ecNumber evidence="8">6.1.1.15</ecNumber>
    </recommendedName>
</protein>
<dbReference type="Gene3D" id="3.30.930.10">
    <property type="entry name" value="Bira Bifunctional Protein, Domain 2"/>
    <property type="match status" value="1"/>
</dbReference>
<evidence type="ECO:0000256" key="5">
    <source>
        <dbReference type="ARBA" id="ARBA00022917"/>
    </source>
</evidence>
<evidence type="ECO:0000256" key="2">
    <source>
        <dbReference type="ARBA" id="ARBA00022598"/>
    </source>
</evidence>
<feature type="region of interest" description="Disordered" evidence="9">
    <location>
        <begin position="1"/>
        <end position="21"/>
    </location>
</feature>
<dbReference type="GO" id="GO:0005737">
    <property type="term" value="C:cytoplasm"/>
    <property type="evidence" value="ECO:0007669"/>
    <property type="project" value="InterPro"/>
</dbReference>
<dbReference type="GO" id="GO:0005524">
    <property type="term" value="F:ATP binding"/>
    <property type="evidence" value="ECO:0007669"/>
    <property type="project" value="UniProtKB-KW"/>
</dbReference>
<evidence type="ECO:0000256" key="3">
    <source>
        <dbReference type="ARBA" id="ARBA00022741"/>
    </source>
</evidence>
<dbReference type="Proteomes" id="UP000249417">
    <property type="component" value="Unassembled WGS sequence"/>
</dbReference>
<dbReference type="HAMAP" id="MF_01571">
    <property type="entry name" value="Pro_tRNA_synth_type3"/>
    <property type="match status" value="1"/>
</dbReference>
<dbReference type="GO" id="GO:0017101">
    <property type="term" value="C:aminoacyl-tRNA synthetase multienzyme complex"/>
    <property type="evidence" value="ECO:0007669"/>
    <property type="project" value="TreeGrafter"/>
</dbReference>
<dbReference type="FunFam" id="3.30.930.10:FF:000037">
    <property type="entry name" value="Proline--tRNA ligase"/>
    <property type="match status" value="1"/>
</dbReference>
<dbReference type="InterPro" id="IPR033721">
    <property type="entry name" value="ProRS_core_arch_euk"/>
</dbReference>
<dbReference type="PANTHER" id="PTHR43382">
    <property type="entry name" value="PROLYL-TRNA SYNTHETASE"/>
    <property type="match status" value="1"/>
</dbReference>
<dbReference type="AlphaFoldDB" id="A0A2W5PHM3"/>
<feature type="compositionally biased region" description="Low complexity" evidence="9">
    <location>
        <begin position="1"/>
        <end position="13"/>
    </location>
</feature>
<evidence type="ECO:0000256" key="4">
    <source>
        <dbReference type="ARBA" id="ARBA00022840"/>
    </source>
</evidence>
<dbReference type="PROSITE" id="PS50862">
    <property type="entry name" value="AA_TRNA_LIGASE_II"/>
    <property type="match status" value="1"/>
</dbReference>
<evidence type="ECO:0000256" key="6">
    <source>
        <dbReference type="ARBA" id="ARBA00023146"/>
    </source>
</evidence>
<dbReference type="SUPFAM" id="SSF52954">
    <property type="entry name" value="Class II aaRS ABD-related"/>
    <property type="match status" value="1"/>
</dbReference>
<feature type="non-terminal residue" evidence="11">
    <location>
        <position position="490"/>
    </location>
</feature>
<dbReference type="GO" id="GO:0004827">
    <property type="term" value="F:proline-tRNA ligase activity"/>
    <property type="evidence" value="ECO:0007669"/>
    <property type="project" value="UniProtKB-UniRule"/>
</dbReference>
<sequence length="490" mass="54992">MNKPQQQKSNKPQTAITPTREDDFPGWYQAVIKAADMAENSVTRGCMVIKPYGYALWENIQKNFDAIIKDLDVENAYFPLLIPLSFIAKEADHVEGFAKECAVVTHHRLEKGPNGGLIPAPSAELEEPYVVRPTSETIIGDSMAKWIQSYRDLPLKLNQWCNVMRWEKRTRVFLRTSEFLWQEGHNAFEDYDGAEADARKMLDAYADFAEEYLAMPVFRGEKTADERFPGAIATYAMEAMMQDGKALQAATSHNLGQNFAKSSEIKFQGRDGAEHHAWTTSWGMSTRLIGGMIMIHGDDDGMIMPPKIAPVQIQIIPVMKDERDQALLDYCEDLKKKLRAVGIRAKVDASEARTPDKMWGCVKKGVPLRVEIGGREMAEGKLTHVRRDIGKDSKLTVTIDEFLSSAQGVLDDIQKALFDRAKKFRDDHISEVSDIAGVRDFFASGKIGFVKVDSSLLENAELEKMMDELALTPRCMPFEDGGKKVLIGKS</sequence>
<evidence type="ECO:0000256" key="9">
    <source>
        <dbReference type="SAM" id="MobiDB-lite"/>
    </source>
</evidence>
<dbReference type="Pfam" id="PF03129">
    <property type="entry name" value="HGTP_anticodon"/>
    <property type="match status" value="1"/>
</dbReference>
<dbReference type="GO" id="GO:0006433">
    <property type="term" value="P:prolyl-tRNA aminoacylation"/>
    <property type="evidence" value="ECO:0007669"/>
    <property type="project" value="UniProtKB-UniRule"/>
</dbReference>
<evidence type="ECO:0000313" key="11">
    <source>
        <dbReference type="EMBL" id="PZQ44077.1"/>
    </source>
</evidence>
<dbReference type="NCBIfam" id="TIGR00408">
    <property type="entry name" value="proS_fam_I"/>
    <property type="match status" value="1"/>
</dbReference>
<dbReference type="InterPro" id="IPR002314">
    <property type="entry name" value="aa-tRNA-synt_IIb"/>
</dbReference>
<keyword evidence="1" id="KW-0963">Cytoplasm</keyword>
<reference evidence="11 12" key="1">
    <citation type="submission" date="2017-08" db="EMBL/GenBank/DDBJ databases">
        <title>Infants hospitalized years apart are colonized by the same room-sourced microbial strains.</title>
        <authorList>
            <person name="Brooks B."/>
            <person name="Olm M.R."/>
            <person name="Firek B.A."/>
            <person name="Baker R."/>
            <person name="Thomas B.C."/>
            <person name="Morowitz M.J."/>
            <person name="Banfield J.F."/>
        </authorList>
    </citation>
    <scope>NUCLEOTIDE SEQUENCE [LARGE SCALE GENOMIC DNA]</scope>
    <source>
        <strain evidence="11">S2_005_002_R2_29</strain>
    </source>
</reference>
<evidence type="ECO:0000256" key="7">
    <source>
        <dbReference type="ARBA" id="ARBA00047671"/>
    </source>
</evidence>
<dbReference type="InterPro" id="IPR004154">
    <property type="entry name" value="Anticodon-bd"/>
</dbReference>
<keyword evidence="6" id="KW-0030">Aminoacyl-tRNA synthetase</keyword>
<evidence type="ECO:0000259" key="10">
    <source>
        <dbReference type="PROSITE" id="PS50862"/>
    </source>
</evidence>